<protein>
    <submittedName>
        <fullName evidence="8">DUF475 domain-containing protein</fullName>
    </submittedName>
</protein>
<evidence type="ECO:0000256" key="2">
    <source>
        <dbReference type="ARBA" id="ARBA00007511"/>
    </source>
</evidence>
<dbReference type="InterPro" id="IPR022493">
    <property type="entry name" value="CHP03716_TM_YkoY"/>
</dbReference>
<keyword evidence="4 7" id="KW-1133">Transmembrane helix</keyword>
<feature type="region of interest" description="Disordered" evidence="6">
    <location>
        <begin position="224"/>
        <end position="246"/>
    </location>
</feature>
<gene>
    <name evidence="8" type="ORF">D3A95_02495</name>
</gene>
<organism evidence="8 9">
    <name type="scientific">Thermosynechococcus sichuanensis E542</name>
    <dbReference type="NCBI Taxonomy" id="2016101"/>
    <lineage>
        <taxon>Bacteria</taxon>
        <taxon>Bacillati</taxon>
        <taxon>Cyanobacteriota</taxon>
        <taxon>Cyanophyceae</taxon>
        <taxon>Acaryochloridales</taxon>
        <taxon>Thermosynechococcaceae</taxon>
        <taxon>Thermosynechococcus</taxon>
        <taxon>Thermosynechococcus sichuanensis</taxon>
    </lineage>
</organism>
<comment type="similarity">
    <text evidence="2">Belongs to the TerC family.</text>
</comment>
<accession>A0A3B7MCU9</accession>
<keyword evidence="3 7" id="KW-0812">Transmembrane</keyword>
<evidence type="ECO:0000256" key="5">
    <source>
        <dbReference type="ARBA" id="ARBA00023136"/>
    </source>
</evidence>
<feature type="transmembrane region" description="Helical" evidence="7">
    <location>
        <begin position="145"/>
        <end position="166"/>
    </location>
</feature>
<evidence type="ECO:0000256" key="7">
    <source>
        <dbReference type="SAM" id="Phobius"/>
    </source>
</evidence>
<dbReference type="Proteomes" id="UP000261812">
    <property type="component" value="Chromosome"/>
</dbReference>
<evidence type="ECO:0000313" key="8">
    <source>
        <dbReference type="EMBL" id="AXY67425.1"/>
    </source>
</evidence>
<proteinExistence type="inferred from homology"/>
<evidence type="ECO:0000256" key="1">
    <source>
        <dbReference type="ARBA" id="ARBA00004141"/>
    </source>
</evidence>
<reference evidence="9" key="1">
    <citation type="submission" date="2018-09" db="EMBL/GenBank/DDBJ databases">
        <title>Complete genome sequence of thermophilic cyanobacteria strain Thermosynechococcus elongatus PKUAC-SCTE542.</title>
        <authorList>
            <person name="Liang Y."/>
            <person name="Tang J."/>
            <person name="Daroch M."/>
        </authorList>
    </citation>
    <scope>NUCLEOTIDE SEQUENCE [LARGE SCALE GENOMIC DNA]</scope>
    <source>
        <strain evidence="9">E542</strain>
    </source>
</reference>
<sequence length="246" mass="27988">MIDELLELSPNWGLDTLLLLVVLLALEAVLSADNAIALAALVRGIEDLDEQRRALNLGLAISYIFRIALIFTATWVLRFWQFELAGALYLLWLAAKYFFFTTEPEHHHERVIRSFWQAVPLLALADLAFSLDSVTTAIALSDERWLVLLGGTIGVIMLRFMAELFIRWLKEFPRLEDAGYFTVTLVGLRLLIRVINPQLVPSDWVMISLIALCFTWGFSKREVEEPETPPSLPQSTHEPTSHTPKR</sequence>
<dbReference type="KEGG" id="tsq:D3A95_02495"/>
<dbReference type="PANTHER" id="PTHR30238:SF4">
    <property type="entry name" value="SLL1022 PROTEIN"/>
    <property type="match status" value="1"/>
</dbReference>
<evidence type="ECO:0000256" key="4">
    <source>
        <dbReference type="ARBA" id="ARBA00022989"/>
    </source>
</evidence>
<dbReference type="NCBIfam" id="TIGR03716">
    <property type="entry name" value="R_switched_YkoY"/>
    <property type="match status" value="1"/>
</dbReference>
<dbReference type="AlphaFoldDB" id="A0A3B7MCU9"/>
<feature type="transmembrane region" description="Helical" evidence="7">
    <location>
        <begin position="79"/>
        <end position="99"/>
    </location>
</feature>
<keyword evidence="9" id="KW-1185">Reference proteome</keyword>
<feature type="transmembrane region" description="Helical" evidence="7">
    <location>
        <begin position="54"/>
        <end position="73"/>
    </location>
</feature>
<dbReference type="GO" id="GO:0016020">
    <property type="term" value="C:membrane"/>
    <property type="evidence" value="ECO:0007669"/>
    <property type="project" value="UniProtKB-SubCell"/>
</dbReference>
<feature type="compositionally biased region" description="Polar residues" evidence="6">
    <location>
        <begin position="233"/>
        <end position="246"/>
    </location>
</feature>
<evidence type="ECO:0000313" key="9">
    <source>
        <dbReference type="Proteomes" id="UP000261812"/>
    </source>
</evidence>
<dbReference type="RefSeq" id="WP_181496077.1">
    <property type="nucleotide sequence ID" value="NZ_CP032152.1"/>
</dbReference>
<evidence type="ECO:0000256" key="6">
    <source>
        <dbReference type="SAM" id="MobiDB-lite"/>
    </source>
</evidence>
<comment type="subcellular location">
    <subcellularLocation>
        <location evidence="1">Membrane</location>
        <topology evidence="1">Multi-pass membrane protein</topology>
    </subcellularLocation>
</comment>
<dbReference type="InterPro" id="IPR005496">
    <property type="entry name" value="Integral_membrane_TerC"/>
</dbReference>
<dbReference type="PANTHER" id="PTHR30238">
    <property type="entry name" value="MEMBRANE BOUND PREDICTED REDOX MODULATOR"/>
    <property type="match status" value="1"/>
</dbReference>
<feature type="transmembrane region" description="Helical" evidence="7">
    <location>
        <begin position="17"/>
        <end position="42"/>
    </location>
</feature>
<dbReference type="EMBL" id="CP032152">
    <property type="protein sequence ID" value="AXY67425.1"/>
    <property type="molecule type" value="Genomic_DNA"/>
</dbReference>
<name>A0A3B7MCU9_9CYAN</name>
<keyword evidence="5 7" id="KW-0472">Membrane</keyword>
<dbReference type="Pfam" id="PF03741">
    <property type="entry name" value="TerC"/>
    <property type="match status" value="1"/>
</dbReference>
<evidence type="ECO:0000256" key="3">
    <source>
        <dbReference type="ARBA" id="ARBA00022692"/>
    </source>
</evidence>